<keyword evidence="3" id="KW-1133">Transmembrane helix</keyword>
<sequence length="441" mass="50112">MADSVLSSTKKTKGSTSSQQQQHQSVLIDLNEITRIPTNKRSNRRQKKTKKTPFSSSAVGLDITAPNPKTKAKESKRYCCSIIRFTFILTILIFSVRTYLLLVVPSFSTMRKNADYNTALNGIGIRKKDEDTLGTKFDLNIGKVDHWCLNGDDDSCSCLDPTEAVSRIERRPWFNAHESNKNLIKEAVMSEYLDAMNDFDNDGVDVVFLGDSIIEEWNGRWLGREMEHLKYVKVVFEQMFQKKNGGKVEGLALGIAGDVAPNLLWRIQNGEMPDNLNPSVWWILIGTNDFGTHHCSGEIVFMGIQRIVEEIMHRKPDANTKIVINSILPRTFESDGKLVNGTVLSSPDLWPRIDAVNHELKHFCKEHDQLEFFDAGYIFRGEAGNKQVERTDGYILPERMMDHVHPTALGHKLWGLAIIKKLTEILKLEDEGNEDDDKDMR</sequence>
<protein>
    <recommendedName>
        <fullName evidence="4">SGNH hydrolase-type esterase domain-containing protein</fullName>
    </recommendedName>
</protein>
<evidence type="ECO:0000256" key="2">
    <source>
        <dbReference type="SAM" id="MobiDB-lite"/>
    </source>
</evidence>
<dbReference type="SUPFAM" id="SSF52266">
    <property type="entry name" value="SGNH hydrolase"/>
    <property type="match status" value="1"/>
</dbReference>
<feature type="region of interest" description="Disordered" evidence="2">
    <location>
        <begin position="1"/>
        <end position="69"/>
    </location>
</feature>
<organism evidence="5">
    <name type="scientific">Helicotheca tamesis</name>
    <dbReference type="NCBI Taxonomy" id="374047"/>
    <lineage>
        <taxon>Eukaryota</taxon>
        <taxon>Sar</taxon>
        <taxon>Stramenopiles</taxon>
        <taxon>Ochrophyta</taxon>
        <taxon>Bacillariophyta</taxon>
        <taxon>Mediophyceae</taxon>
        <taxon>Lithodesmiophycidae</taxon>
        <taxon>Lithodesmiales</taxon>
        <taxon>Lithodesmiaceae</taxon>
        <taxon>Helicotheca</taxon>
    </lineage>
</organism>
<evidence type="ECO:0000256" key="1">
    <source>
        <dbReference type="ARBA" id="ARBA00038184"/>
    </source>
</evidence>
<dbReference type="Pfam" id="PF13472">
    <property type="entry name" value="Lipase_GDSL_2"/>
    <property type="match status" value="1"/>
</dbReference>
<evidence type="ECO:0000313" key="5">
    <source>
        <dbReference type="EMBL" id="CAD9512391.1"/>
    </source>
</evidence>
<dbReference type="PANTHER" id="PTHR11852">
    <property type="entry name" value="PLATELET-ACTIVATING FACTOR ACETYLHYDROLASE"/>
    <property type="match status" value="1"/>
</dbReference>
<dbReference type="Gene3D" id="3.40.50.1110">
    <property type="entry name" value="SGNH hydrolase"/>
    <property type="match status" value="1"/>
</dbReference>
<accession>A0A7S2MZY9</accession>
<name>A0A7S2MZY9_9STRA</name>
<proteinExistence type="inferred from homology"/>
<keyword evidence="3" id="KW-0812">Transmembrane</keyword>
<comment type="similarity">
    <text evidence="1">Belongs to the 'GDSL' lipolytic enzyme family. Platelet-activating factor acetylhydrolase IB beta/gamma subunits subfamily.</text>
</comment>
<keyword evidence="3" id="KW-0472">Membrane</keyword>
<gene>
    <name evidence="5" type="ORF">HTAM1171_LOCUS10502</name>
</gene>
<dbReference type="InterPro" id="IPR013830">
    <property type="entry name" value="SGNH_hydro"/>
</dbReference>
<dbReference type="InterPro" id="IPR036514">
    <property type="entry name" value="SGNH_hydro_sf"/>
</dbReference>
<dbReference type="AlphaFoldDB" id="A0A7S2MZY9"/>
<feature type="compositionally biased region" description="Basic residues" evidence="2">
    <location>
        <begin position="41"/>
        <end position="51"/>
    </location>
</feature>
<dbReference type="PANTHER" id="PTHR11852:SF0">
    <property type="entry name" value="PLATELET-ACTIVATING FACTOR ACETYLHYDROLASE IB SUBUNIT BETA HOMOLOG"/>
    <property type="match status" value="1"/>
</dbReference>
<reference evidence="5" key="1">
    <citation type="submission" date="2021-01" db="EMBL/GenBank/DDBJ databases">
        <authorList>
            <person name="Corre E."/>
            <person name="Pelletier E."/>
            <person name="Niang G."/>
            <person name="Scheremetjew M."/>
            <person name="Finn R."/>
            <person name="Kale V."/>
            <person name="Holt S."/>
            <person name="Cochrane G."/>
            <person name="Meng A."/>
            <person name="Brown T."/>
            <person name="Cohen L."/>
        </authorList>
    </citation>
    <scope>NUCLEOTIDE SEQUENCE</scope>
    <source>
        <strain evidence="5">CCMP826</strain>
    </source>
</reference>
<dbReference type="EMBL" id="HBGV01017087">
    <property type="protein sequence ID" value="CAD9512391.1"/>
    <property type="molecule type" value="Transcribed_RNA"/>
</dbReference>
<feature type="compositionally biased region" description="Low complexity" evidence="2">
    <location>
        <begin position="14"/>
        <end position="25"/>
    </location>
</feature>
<feature type="domain" description="SGNH hydrolase-type esterase" evidence="4">
    <location>
        <begin position="208"/>
        <end position="413"/>
    </location>
</feature>
<evidence type="ECO:0000256" key="3">
    <source>
        <dbReference type="SAM" id="Phobius"/>
    </source>
</evidence>
<evidence type="ECO:0000259" key="4">
    <source>
        <dbReference type="Pfam" id="PF13472"/>
    </source>
</evidence>
<feature type="transmembrane region" description="Helical" evidence="3">
    <location>
        <begin position="82"/>
        <end position="102"/>
    </location>
</feature>